<reference evidence="1 2" key="1">
    <citation type="journal article" date="2013" name="ISME J.">
        <title>Metabolic model for the filamentous 'Candidatus Microthrix parvicella' based on genomic and metagenomic analyses.</title>
        <authorList>
            <person name="Jon McIlroy S."/>
            <person name="Kristiansen R."/>
            <person name="Albertsen M."/>
            <person name="Michael Karst S."/>
            <person name="Rossetti S."/>
            <person name="Lund Nielsen J."/>
            <person name="Tandoi V."/>
            <person name="James Seviour R."/>
            <person name="Nielsen P.H."/>
        </authorList>
    </citation>
    <scope>NUCLEOTIDE SEQUENCE [LARGE SCALE GENOMIC DNA]</scope>
    <source>
        <strain evidence="1 2">RN1</strain>
    </source>
</reference>
<organism evidence="1 2">
    <name type="scientific">Candidatus Neomicrothrix parvicella RN1</name>
    <dbReference type="NCBI Taxonomy" id="1229780"/>
    <lineage>
        <taxon>Bacteria</taxon>
        <taxon>Bacillati</taxon>
        <taxon>Actinomycetota</taxon>
        <taxon>Acidimicrobiia</taxon>
        <taxon>Acidimicrobiales</taxon>
        <taxon>Microthrixaceae</taxon>
        <taxon>Candidatus Neomicrothrix</taxon>
    </lineage>
</organism>
<dbReference type="HOGENOM" id="CLU_2714881_0_0_11"/>
<evidence type="ECO:0000313" key="1">
    <source>
        <dbReference type="EMBL" id="CCM62028.1"/>
    </source>
</evidence>
<comment type="caution">
    <text evidence="1">The sequence shown here is derived from an EMBL/GenBank/DDBJ whole genome shotgun (WGS) entry which is preliminary data.</text>
</comment>
<dbReference type="AlphaFoldDB" id="R4YW00"/>
<accession>R4YW00</accession>
<keyword evidence="2" id="KW-1185">Reference proteome</keyword>
<dbReference type="EMBL" id="CANL01000001">
    <property type="protein sequence ID" value="CCM62028.1"/>
    <property type="molecule type" value="Genomic_DNA"/>
</dbReference>
<sequence>MSDLQDLIGVGGNDPRLAFRPQNQTRTTDFAGRNPYAIFVSDGFYLELPRRTAELYSRNAQNFGGRIGATTA</sequence>
<dbReference type="Proteomes" id="UP000018291">
    <property type="component" value="Unassembled WGS sequence"/>
</dbReference>
<gene>
    <name evidence="1" type="ORF">BN381_10259</name>
</gene>
<evidence type="ECO:0000313" key="2">
    <source>
        <dbReference type="Proteomes" id="UP000018291"/>
    </source>
</evidence>
<protein>
    <submittedName>
        <fullName evidence="1">Uncharacterized protein</fullName>
    </submittedName>
</protein>
<name>R4YW00_9ACTN</name>
<proteinExistence type="predicted"/>